<dbReference type="InterPro" id="IPR011009">
    <property type="entry name" value="Kinase-like_dom_sf"/>
</dbReference>
<dbReference type="PANTHER" id="PTHR21310">
    <property type="entry name" value="AMINOGLYCOSIDE PHOSPHOTRANSFERASE-RELATED-RELATED"/>
    <property type="match status" value="1"/>
</dbReference>
<dbReference type="EMBL" id="JBHUCX010000014">
    <property type="protein sequence ID" value="MFD1674060.1"/>
    <property type="molecule type" value="Genomic_DNA"/>
</dbReference>
<feature type="domain" description="Aminoglycoside phosphotransferase" evidence="1">
    <location>
        <begin position="74"/>
        <end position="290"/>
    </location>
</feature>
<proteinExistence type="predicted"/>
<dbReference type="Pfam" id="PF01636">
    <property type="entry name" value="APH"/>
    <property type="match status" value="1"/>
</dbReference>
<dbReference type="GO" id="GO:0016740">
    <property type="term" value="F:transferase activity"/>
    <property type="evidence" value="ECO:0007669"/>
    <property type="project" value="UniProtKB-KW"/>
</dbReference>
<gene>
    <name evidence="2" type="ORF">ACFSB2_04960</name>
</gene>
<dbReference type="CDD" id="cd05155">
    <property type="entry name" value="APH_ChoK_like_1"/>
    <property type="match status" value="1"/>
</dbReference>
<protein>
    <submittedName>
        <fullName evidence="2">Aminoglycoside phosphotransferase family protein</fullName>
        <ecNumber evidence="2">2.7.-.-</ecNumber>
    </submittedName>
</protein>
<dbReference type="InterPro" id="IPR002575">
    <property type="entry name" value="Aminoglycoside_PTrfase"/>
</dbReference>
<dbReference type="InterPro" id="IPR051678">
    <property type="entry name" value="AGP_Transferase"/>
</dbReference>
<keyword evidence="3" id="KW-1185">Reference proteome</keyword>
<reference evidence="3" key="1">
    <citation type="journal article" date="2019" name="Int. J. Syst. Evol. Microbiol.">
        <title>The Global Catalogue of Microorganisms (GCM) 10K type strain sequencing project: providing services to taxonomists for standard genome sequencing and annotation.</title>
        <authorList>
            <consortium name="The Broad Institute Genomics Platform"/>
            <consortium name="The Broad Institute Genome Sequencing Center for Infectious Disease"/>
            <person name="Wu L."/>
            <person name="Ma J."/>
        </authorList>
    </citation>
    <scope>NUCLEOTIDE SEQUENCE [LARGE SCALE GENOMIC DNA]</scope>
    <source>
        <strain evidence="3">CGMCC 1.12286</strain>
    </source>
</reference>
<dbReference type="EC" id="2.7.-.-" evidence="2"/>
<dbReference type="SUPFAM" id="SSF56112">
    <property type="entry name" value="Protein kinase-like (PK-like)"/>
    <property type="match status" value="1"/>
</dbReference>
<organism evidence="2 3">
    <name type="scientific">Alicyclobacillus fodiniaquatilis</name>
    <dbReference type="NCBI Taxonomy" id="1661150"/>
    <lineage>
        <taxon>Bacteria</taxon>
        <taxon>Bacillati</taxon>
        <taxon>Bacillota</taxon>
        <taxon>Bacilli</taxon>
        <taxon>Bacillales</taxon>
        <taxon>Alicyclobacillaceae</taxon>
        <taxon>Alicyclobacillus</taxon>
    </lineage>
</organism>
<evidence type="ECO:0000259" key="1">
    <source>
        <dbReference type="Pfam" id="PF01636"/>
    </source>
</evidence>
<keyword evidence="2" id="KW-0808">Transferase</keyword>
<evidence type="ECO:0000313" key="2">
    <source>
        <dbReference type="EMBL" id="MFD1674060.1"/>
    </source>
</evidence>
<dbReference type="Gene3D" id="3.90.1200.10">
    <property type="match status" value="1"/>
</dbReference>
<dbReference type="Proteomes" id="UP001597079">
    <property type="component" value="Unassembled WGS sequence"/>
</dbReference>
<dbReference type="Gene3D" id="3.30.200.20">
    <property type="entry name" value="Phosphorylase Kinase, domain 1"/>
    <property type="match status" value="1"/>
</dbReference>
<evidence type="ECO:0000313" key="3">
    <source>
        <dbReference type="Proteomes" id="UP001597079"/>
    </source>
</evidence>
<dbReference type="PANTHER" id="PTHR21310:SF42">
    <property type="entry name" value="BIFUNCTIONAL AAC_APH"/>
    <property type="match status" value="1"/>
</dbReference>
<sequence>MYYCYDYKKRKLVVLVSITPGTYYMRKCERGGSNLMGEKMHVDELEMDEVLVRRLLVDQFPHWAELPIRRIEPGGTVNAVFRLGDDFSVRLARRAGPSTPNGREFTWLPKLAPLLPLELPVPVAQGRPNRDYPWYWEVHTWVEGETVPIEAIDEIQAARDLAVFIAALQRVNSSGGPPGRGIPLADRDEEFRYWLARFDGDPAVSAVWERALAAPPWNGPPVWHHGDLDVRNWLVRDGRISGVIDWGEMGIGDPACDVMVAWKLHSSAARDAFREALPTDDATWARARGWVVSQAVAVLAYYTAENNPILYQEAQSWLNLALSECTSDNA</sequence>
<dbReference type="RefSeq" id="WP_377941761.1">
    <property type="nucleotide sequence ID" value="NZ_JBHUCX010000014.1"/>
</dbReference>
<comment type="caution">
    <text evidence="2">The sequence shown here is derived from an EMBL/GenBank/DDBJ whole genome shotgun (WGS) entry which is preliminary data.</text>
</comment>
<accession>A0ABW4JF58</accession>
<name>A0ABW4JF58_9BACL</name>